<dbReference type="AlphaFoldDB" id="A0A172QXT0"/>
<geneLocation type="plasmid" evidence="2 3">
    <name>pCRULAC1</name>
</geneLocation>
<sequence length="169" mass="17577">MADNTNKNTLTLIGLGGIFTLAFLGPVAFAVLNDDEDTPTQNTTTATQPAETLTAAKPTTTLQKPDECTTPTQQHINDLLDTLKQPGGTAELSASWIDSDTHTEATALMVRSAAGTIDQPHLVWVNVNDEWQAATAGTQQATNSPPADAETRAGSAVSGAITCLTAGSR</sequence>
<keyword evidence="2" id="KW-0614">Plasmid</keyword>
<keyword evidence="3" id="KW-1185">Reference proteome</keyword>
<dbReference type="OrthoDB" id="10008533at2"/>
<feature type="region of interest" description="Disordered" evidence="1">
    <location>
        <begin position="135"/>
        <end position="154"/>
    </location>
</feature>
<dbReference type="EMBL" id="CP015623">
    <property type="protein sequence ID" value="ANE05448.1"/>
    <property type="molecule type" value="Genomic_DNA"/>
</dbReference>
<protein>
    <submittedName>
        <fullName evidence="2">Uncharacterized protein</fullName>
    </submittedName>
</protein>
<proteinExistence type="predicted"/>
<accession>A0A172QXT0</accession>
<reference evidence="2 3" key="1">
    <citation type="submission" date="2016-05" db="EMBL/GenBank/DDBJ databases">
        <title>Complete genome sequence of Corynebacterium crudilactis, a new Corynebacterium species isolated from raw cow's milk.</title>
        <authorList>
            <person name="Christian R."/>
            <person name="Zimmermann J."/>
            <person name="Lipski A."/>
            <person name="Kalinowski J."/>
        </authorList>
    </citation>
    <scope>NUCLEOTIDE SEQUENCE [LARGE SCALE GENOMIC DNA]</scope>
    <source>
        <strain evidence="2 3">JZ16</strain>
        <plasmid evidence="2 3">pCRULAC1</plasmid>
    </source>
</reference>
<gene>
    <name evidence="2" type="ORF">ccrud_13995</name>
</gene>
<organism evidence="2 3">
    <name type="scientific">Corynebacterium crudilactis</name>
    <dbReference type="NCBI Taxonomy" id="1652495"/>
    <lineage>
        <taxon>Bacteria</taxon>
        <taxon>Bacillati</taxon>
        <taxon>Actinomycetota</taxon>
        <taxon>Actinomycetes</taxon>
        <taxon>Mycobacteriales</taxon>
        <taxon>Corynebacteriaceae</taxon>
        <taxon>Corynebacterium</taxon>
    </lineage>
</organism>
<dbReference type="RefSeq" id="WP_066570089.1">
    <property type="nucleotide sequence ID" value="NZ_CP015623.1"/>
</dbReference>
<evidence type="ECO:0000313" key="3">
    <source>
        <dbReference type="Proteomes" id="UP000076929"/>
    </source>
</evidence>
<dbReference type="Proteomes" id="UP000076929">
    <property type="component" value="Plasmid pCRULAC1"/>
</dbReference>
<evidence type="ECO:0000313" key="2">
    <source>
        <dbReference type="EMBL" id="ANE05448.1"/>
    </source>
</evidence>
<dbReference type="KEGG" id="ccjz:ccrud_13995"/>
<name>A0A172QXT0_9CORY</name>
<evidence type="ECO:0000256" key="1">
    <source>
        <dbReference type="SAM" id="MobiDB-lite"/>
    </source>
</evidence>